<feature type="region of interest" description="Disordered" evidence="1">
    <location>
        <begin position="182"/>
        <end position="291"/>
    </location>
</feature>
<evidence type="ECO:0000313" key="3">
    <source>
        <dbReference type="Proteomes" id="UP000310200"/>
    </source>
</evidence>
<feature type="compositionally biased region" description="Polar residues" evidence="1">
    <location>
        <begin position="234"/>
        <end position="243"/>
    </location>
</feature>
<reference evidence="2 3" key="1">
    <citation type="journal article" date="2019" name="Philos. Trans. R. Soc. Lond., B, Biol. Sci.">
        <title>Ant behaviour and brain gene expression of defending hosts depend on the ecological success of the intruding social parasite.</title>
        <authorList>
            <person name="Kaur R."/>
            <person name="Stoldt M."/>
            <person name="Jongepier E."/>
            <person name="Feldmeyer B."/>
            <person name="Menzel F."/>
            <person name="Bornberg-Bauer E."/>
            <person name="Foitzik S."/>
        </authorList>
    </citation>
    <scope>NUCLEOTIDE SEQUENCE [LARGE SCALE GENOMIC DNA]</scope>
    <source>
        <tissue evidence="2">Whole body</tissue>
    </source>
</reference>
<evidence type="ECO:0000313" key="2">
    <source>
        <dbReference type="EMBL" id="TGZ49296.1"/>
    </source>
</evidence>
<keyword evidence="3" id="KW-1185">Reference proteome</keyword>
<evidence type="ECO:0000256" key="1">
    <source>
        <dbReference type="SAM" id="MobiDB-lite"/>
    </source>
</evidence>
<feature type="compositionally biased region" description="Basic and acidic residues" evidence="1">
    <location>
        <begin position="182"/>
        <end position="191"/>
    </location>
</feature>
<sequence length="291" mass="33382">MANNLIFDYIIVKVSSLWRHYIEPSKLNIRSTNALLENAVKPAVPYHLRDYYTSSNGSAKCRAAECKYTTKINTKDLVDHKKTDHPDWTINPRPKQLNFQQRKTAIKTLQNNQQIFQNTKEKSKLCKVQCKQMWQIHLVKQKRNQSNFDNLPEFKAKCRTCGSVISYLRDVGHLNEHLNKSVRCRTKDQHKPSTSSSTPYIKDPSTGKYIPAPQSQEQVPSDMKRNLYPLRPLSISTPTSCVTDPSEADTDDTHEQKSGEPDTDGTRKRKSTEVDIDDTRKRRSGGADDDE</sequence>
<comment type="caution">
    <text evidence="2">The sequence shown here is derived from an EMBL/GenBank/DDBJ whole genome shotgun (WGS) entry which is preliminary data.</text>
</comment>
<dbReference type="EMBL" id="QBLH01002167">
    <property type="protein sequence ID" value="TGZ49296.1"/>
    <property type="molecule type" value="Genomic_DNA"/>
</dbReference>
<dbReference type="AlphaFoldDB" id="A0A4S2KJH5"/>
<organism evidence="2 3">
    <name type="scientific">Temnothorax longispinosus</name>
    <dbReference type="NCBI Taxonomy" id="300112"/>
    <lineage>
        <taxon>Eukaryota</taxon>
        <taxon>Metazoa</taxon>
        <taxon>Ecdysozoa</taxon>
        <taxon>Arthropoda</taxon>
        <taxon>Hexapoda</taxon>
        <taxon>Insecta</taxon>
        <taxon>Pterygota</taxon>
        <taxon>Neoptera</taxon>
        <taxon>Endopterygota</taxon>
        <taxon>Hymenoptera</taxon>
        <taxon>Apocrita</taxon>
        <taxon>Aculeata</taxon>
        <taxon>Formicoidea</taxon>
        <taxon>Formicidae</taxon>
        <taxon>Myrmicinae</taxon>
        <taxon>Temnothorax</taxon>
    </lineage>
</organism>
<accession>A0A4S2KJH5</accession>
<proteinExistence type="predicted"/>
<name>A0A4S2KJH5_9HYME</name>
<feature type="compositionally biased region" description="Basic and acidic residues" evidence="1">
    <location>
        <begin position="251"/>
        <end position="280"/>
    </location>
</feature>
<gene>
    <name evidence="2" type="ORF">DBV15_03054</name>
</gene>
<dbReference type="Proteomes" id="UP000310200">
    <property type="component" value="Unassembled WGS sequence"/>
</dbReference>
<protein>
    <submittedName>
        <fullName evidence="2">Uncharacterized protein</fullName>
    </submittedName>
</protein>